<name>A0A183VEV5_TOXCA</name>
<dbReference type="Proteomes" id="UP000050794">
    <property type="component" value="Unassembled WGS sequence"/>
</dbReference>
<accession>A0A183VEV5</accession>
<reference evidence="1 2" key="2">
    <citation type="submission" date="2018-11" db="EMBL/GenBank/DDBJ databases">
        <authorList>
            <consortium name="Pathogen Informatics"/>
        </authorList>
    </citation>
    <scope>NUCLEOTIDE SEQUENCE [LARGE SCALE GENOMIC DNA]</scope>
</reference>
<dbReference type="AlphaFoldDB" id="A0A183VEV5"/>
<evidence type="ECO:0000313" key="1">
    <source>
        <dbReference type="EMBL" id="VDM50595.1"/>
    </source>
</evidence>
<gene>
    <name evidence="1" type="ORF">TCNE_LOCUS19274</name>
</gene>
<dbReference type="WBParaSite" id="TCNE_0001927901-mRNA-1">
    <property type="protein sequence ID" value="TCNE_0001927901-mRNA-1"/>
    <property type="gene ID" value="TCNE_0001927901"/>
</dbReference>
<reference evidence="3" key="1">
    <citation type="submission" date="2016-06" db="UniProtKB">
        <authorList>
            <consortium name="WormBaseParasite"/>
        </authorList>
    </citation>
    <scope>IDENTIFICATION</scope>
</reference>
<evidence type="ECO:0000313" key="2">
    <source>
        <dbReference type="Proteomes" id="UP000050794"/>
    </source>
</evidence>
<protein>
    <submittedName>
        <fullName evidence="1 3">Uncharacterized protein</fullName>
    </submittedName>
</protein>
<proteinExistence type="predicted"/>
<keyword evidence="2" id="KW-1185">Reference proteome</keyword>
<dbReference type="EMBL" id="UYWY01026650">
    <property type="protein sequence ID" value="VDM50595.1"/>
    <property type="molecule type" value="Genomic_DNA"/>
</dbReference>
<organism evidence="2 3">
    <name type="scientific">Toxocara canis</name>
    <name type="common">Canine roundworm</name>
    <dbReference type="NCBI Taxonomy" id="6265"/>
    <lineage>
        <taxon>Eukaryota</taxon>
        <taxon>Metazoa</taxon>
        <taxon>Ecdysozoa</taxon>
        <taxon>Nematoda</taxon>
        <taxon>Chromadorea</taxon>
        <taxon>Rhabditida</taxon>
        <taxon>Spirurina</taxon>
        <taxon>Ascaridomorpha</taxon>
        <taxon>Ascaridoidea</taxon>
        <taxon>Toxocaridae</taxon>
        <taxon>Toxocara</taxon>
    </lineage>
</organism>
<sequence length="89" mass="9749">MVVSPSTTGIGTYMRPIHGVSVITGREQLIQNAHRQSKSHHEARATRAYRVSASGPVAHTFLFPGCTQPTPYEAPRPCTISDITFKTKL</sequence>
<evidence type="ECO:0000313" key="3">
    <source>
        <dbReference type="WBParaSite" id="TCNE_0001927901-mRNA-1"/>
    </source>
</evidence>